<keyword evidence="7 8" id="KW-0472">Membrane</keyword>
<evidence type="ECO:0000256" key="2">
    <source>
        <dbReference type="ARBA" id="ARBA00022448"/>
    </source>
</evidence>
<feature type="transmembrane region" description="Helical" evidence="8">
    <location>
        <begin position="128"/>
        <end position="147"/>
    </location>
</feature>
<keyword evidence="3 8" id="KW-0812">Transmembrane</keyword>
<evidence type="ECO:0000256" key="8">
    <source>
        <dbReference type="RuleBase" id="RU363121"/>
    </source>
</evidence>
<comment type="subcellular location">
    <subcellularLocation>
        <location evidence="1 8">Membrane</location>
        <topology evidence="1 8">Multi-pass membrane protein</topology>
    </subcellularLocation>
</comment>
<feature type="transmembrane region" description="Helical" evidence="8">
    <location>
        <begin position="415"/>
        <end position="434"/>
    </location>
</feature>
<keyword evidence="4 8" id="KW-0547">Nucleotide-binding</keyword>
<dbReference type="InterPro" id="IPR036259">
    <property type="entry name" value="MFS_trans_sf"/>
</dbReference>
<dbReference type="KEGG" id="pfer:IRI77_04900"/>
<dbReference type="PANTHER" id="PTHR43596">
    <property type="entry name" value="ADP,ATP CARRIER PROTEIN"/>
    <property type="match status" value="1"/>
</dbReference>
<dbReference type="PANTHER" id="PTHR43596:SF1">
    <property type="entry name" value="ADP,ATP CARRIER PROTEIN"/>
    <property type="match status" value="1"/>
</dbReference>
<evidence type="ECO:0000256" key="4">
    <source>
        <dbReference type="ARBA" id="ARBA00022741"/>
    </source>
</evidence>
<feature type="transmembrane region" description="Helical" evidence="8">
    <location>
        <begin position="29"/>
        <end position="51"/>
    </location>
</feature>
<sequence length="452" mass="48958">MTEMSTAVIPAVRRSWVDRLMALATEVRAGEGAAALLLALNVFLLLGSYYLLKTVREALILSESGAEVKSYASAGQALLLLFVIPAYGALASRMNRIKLITWTSLFFAGNLVLFYLAGQAGIREGVVFYLWLGIYNNFVIAQFWAFANDIYTEDQGKRLFPVIGIGSSLGAWLGAEAAKYSIGIFGPYPTMLVVAVVLVLCVLMTRVSNNWAVSGSAAQQRSAAKPLSSDGGFELIFHDRYLLLIATLVLLLNIVNSTGEFLLGKLVTAEAIKHVGAGAALAAARGKYIGQFYGEFFGAVNLLGLLMQVFLASRVLKYLGVRGALFILPIIAFGAYGLLLVYPALAVVRMVKILENSTDYSIQSTTKQALFLLTSREAKYKAKTAIDTFVVRMGDMLQAALVFTGTKFALGLQSFAAVTMVMTVLWLTVAGLIFKEHLALEARQRKIHGPSV</sequence>
<dbReference type="EMBL" id="CP063849">
    <property type="protein sequence ID" value="QOY89298.1"/>
    <property type="molecule type" value="Genomic_DNA"/>
</dbReference>
<feature type="transmembrane region" description="Helical" evidence="8">
    <location>
        <begin position="159"/>
        <end position="175"/>
    </location>
</feature>
<name>A0A7S7NT15_PALFE</name>
<dbReference type="AlphaFoldDB" id="A0A7S7NT15"/>
<keyword evidence="10" id="KW-1185">Reference proteome</keyword>
<dbReference type="GO" id="GO:0005471">
    <property type="term" value="F:ATP:ADP antiporter activity"/>
    <property type="evidence" value="ECO:0007669"/>
    <property type="project" value="InterPro"/>
</dbReference>
<feature type="transmembrane region" description="Helical" evidence="8">
    <location>
        <begin position="102"/>
        <end position="122"/>
    </location>
</feature>
<evidence type="ECO:0000256" key="1">
    <source>
        <dbReference type="ARBA" id="ARBA00004141"/>
    </source>
</evidence>
<keyword evidence="6 8" id="KW-1133">Transmembrane helix</keyword>
<keyword evidence="5 8" id="KW-0067">ATP-binding</keyword>
<evidence type="ECO:0000256" key="5">
    <source>
        <dbReference type="ARBA" id="ARBA00022840"/>
    </source>
</evidence>
<dbReference type="Pfam" id="PF03219">
    <property type="entry name" value="TLC"/>
    <property type="match status" value="1"/>
</dbReference>
<dbReference type="GO" id="GO:0016020">
    <property type="term" value="C:membrane"/>
    <property type="evidence" value="ECO:0007669"/>
    <property type="project" value="UniProtKB-SubCell"/>
</dbReference>
<feature type="transmembrane region" description="Helical" evidence="8">
    <location>
        <begin position="241"/>
        <end position="259"/>
    </location>
</feature>
<evidence type="ECO:0000256" key="7">
    <source>
        <dbReference type="ARBA" id="ARBA00023136"/>
    </source>
</evidence>
<feature type="transmembrane region" description="Helical" evidence="8">
    <location>
        <begin position="292"/>
        <end position="312"/>
    </location>
</feature>
<evidence type="ECO:0000313" key="9">
    <source>
        <dbReference type="EMBL" id="QOY89298.1"/>
    </source>
</evidence>
<evidence type="ECO:0000256" key="6">
    <source>
        <dbReference type="ARBA" id="ARBA00022989"/>
    </source>
</evidence>
<evidence type="ECO:0000256" key="3">
    <source>
        <dbReference type="ARBA" id="ARBA00022692"/>
    </source>
</evidence>
<organism evidence="9 10">
    <name type="scientific">Paludibaculum fermentans</name>
    <dbReference type="NCBI Taxonomy" id="1473598"/>
    <lineage>
        <taxon>Bacteria</taxon>
        <taxon>Pseudomonadati</taxon>
        <taxon>Acidobacteriota</taxon>
        <taxon>Terriglobia</taxon>
        <taxon>Bryobacterales</taxon>
        <taxon>Bryobacteraceae</taxon>
        <taxon>Paludibaculum</taxon>
    </lineage>
</organism>
<dbReference type="SUPFAM" id="SSF103473">
    <property type="entry name" value="MFS general substrate transporter"/>
    <property type="match status" value="1"/>
</dbReference>
<feature type="transmembrane region" description="Helical" evidence="8">
    <location>
        <begin position="71"/>
        <end position="90"/>
    </location>
</feature>
<dbReference type="Proteomes" id="UP000593892">
    <property type="component" value="Chromosome"/>
</dbReference>
<dbReference type="GO" id="GO:0005524">
    <property type="term" value="F:ATP binding"/>
    <property type="evidence" value="ECO:0007669"/>
    <property type="project" value="UniProtKB-KW"/>
</dbReference>
<gene>
    <name evidence="9" type="ORF">IRI77_04900</name>
</gene>
<reference evidence="9 10" key="1">
    <citation type="submission" date="2020-10" db="EMBL/GenBank/DDBJ databases">
        <title>Complete genome sequence of Paludibaculum fermentans P105T, a facultatively anaerobic acidobacterium capable of dissimilatory Fe(III) reduction.</title>
        <authorList>
            <person name="Dedysh S.N."/>
            <person name="Beletsky A.V."/>
            <person name="Kulichevskaya I.S."/>
            <person name="Mardanov A.V."/>
            <person name="Ravin N.V."/>
        </authorList>
    </citation>
    <scope>NUCLEOTIDE SEQUENCE [LARGE SCALE GENOMIC DNA]</scope>
    <source>
        <strain evidence="9 10">P105</strain>
    </source>
</reference>
<comment type="similarity">
    <text evidence="8">Belongs to the ADP/ATP translocase tlc family.</text>
</comment>
<keyword evidence="2 8" id="KW-0813">Transport</keyword>
<proteinExistence type="inferred from homology"/>
<feature type="transmembrane region" description="Helical" evidence="8">
    <location>
        <begin position="324"/>
        <end position="345"/>
    </location>
</feature>
<dbReference type="InterPro" id="IPR004667">
    <property type="entry name" value="ADP_ATP_car_bac_type"/>
</dbReference>
<protein>
    <recommendedName>
        <fullName evidence="8">ADP,ATP carrier protein</fullName>
    </recommendedName>
</protein>
<feature type="transmembrane region" description="Helical" evidence="8">
    <location>
        <begin position="181"/>
        <end position="203"/>
    </location>
</feature>
<evidence type="ECO:0000313" key="10">
    <source>
        <dbReference type="Proteomes" id="UP000593892"/>
    </source>
</evidence>
<accession>A0A7S7NT15</accession>